<accession>A0A6M1LGX8</accession>
<dbReference type="EMBL" id="JAAIKB010000002">
    <property type="protein sequence ID" value="NGM19553.1"/>
    <property type="molecule type" value="Genomic_DNA"/>
</dbReference>
<evidence type="ECO:0000259" key="4">
    <source>
        <dbReference type="Pfam" id="PF00496"/>
    </source>
</evidence>
<dbReference type="InterPro" id="IPR000914">
    <property type="entry name" value="SBP_5_dom"/>
</dbReference>
<name>A0A6M1LGX8_9PROT</name>
<dbReference type="GO" id="GO:0043190">
    <property type="term" value="C:ATP-binding cassette (ABC) transporter complex"/>
    <property type="evidence" value="ECO:0007669"/>
    <property type="project" value="InterPro"/>
</dbReference>
<proteinExistence type="inferred from homology"/>
<dbReference type="Proteomes" id="UP000475385">
    <property type="component" value="Unassembled WGS sequence"/>
</dbReference>
<sequence>MAPSCKPSRAGKNAVTSKAWLALAATLPLMATTPATAQTLRVGMIADTMGTTDPHRATASQDKAPMSWAHDGLLRFPPGSADPAAIEPDLAERFERSADGRTFTFHLRPGVRFHDGSPLEAEDVAFSLRRAADARRSSFAGDYAAMTGVEVVDARTIRVTLREPVAGAHGLFANYHGGLIVSRRADAAGYQQGTGPFRLASNSGAQARMVAFDDHWRGRPALRAIDIRFINSDATRELAYTAGELDMISGRREQRWVERMKAQPNTVVEVFSPGEFRTLLINTRSAPLTDPRVRRALQHAIDVPGIARFVGLDVATPWVSPVPPGYLGTTQDLPRFAADPARARALLAEAGHRDGITLRAVVSSINSQLPIMEVVQAQLRRANIRLEMEVVEHPTYHARIRENLSQLTFYGAARYPVADSYLSQFYHSRSAPGLPTMSLNFAHCSAADEEIDAARAEPDEARQRDLWATAQRKILDAGCSVPLFDLKQVWVRRSTVNLGYALTGALNLGPAVTFQTRVE</sequence>
<dbReference type="AlphaFoldDB" id="A0A6M1LGX8"/>
<dbReference type="GO" id="GO:0015833">
    <property type="term" value="P:peptide transport"/>
    <property type="evidence" value="ECO:0007669"/>
    <property type="project" value="TreeGrafter"/>
</dbReference>
<reference evidence="5 6" key="2">
    <citation type="submission" date="2020-03" db="EMBL/GenBank/DDBJ databases">
        <title>Roseomonas stagni sp. nov., isolated from pond water in Japan.</title>
        <authorList>
            <person name="Furuhata K."/>
            <person name="Miyamoto H."/>
            <person name="Goto K."/>
        </authorList>
    </citation>
    <scope>NUCLEOTIDE SEQUENCE [LARGE SCALE GENOMIC DNA]</scope>
    <source>
        <strain evidence="5 6">PeD5</strain>
    </source>
</reference>
<dbReference type="GO" id="GO:1904680">
    <property type="term" value="F:peptide transmembrane transporter activity"/>
    <property type="evidence" value="ECO:0007669"/>
    <property type="project" value="TreeGrafter"/>
</dbReference>
<dbReference type="InterPro" id="IPR030678">
    <property type="entry name" value="Peptide/Ni-bd"/>
</dbReference>
<feature type="chain" id="PRO_5027005885" evidence="3">
    <location>
        <begin position="38"/>
        <end position="519"/>
    </location>
</feature>
<evidence type="ECO:0000313" key="6">
    <source>
        <dbReference type="Proteomes" id="UP000475385"/>
    </source>
</evidence>
<keyword evidence="3" id="KW-0732">Signal</keyword>
<organism evidence="5 6">
    <name type="scientific">Falsiroseomonas algicola</name>
    <dbReference type="NCBI Taxonomy" id="2716930"/>
    <lineage>
        <taxon>Bacteria</taxon>
        <taxon>Pseudomonadati</taxon>
        <taxon>Pseudomonadota</taxon>
        <taxon>Alphaproteobacteria</taxon>
        <taxon>Acetobacterales</taxon>
        <taxon>Roseomonadaceae</taxon>
        <taxon>Falsiroseomonas</taxon>
    </lineage>
</organism>
<dbReference type="Pfam" id="PF00496">
    <property type="entry name" value="SBP_bac_5"/>
    <property type="match status" value="1"/>
</dbReference>
<gene>
    <name evidence="5" type="ORF">G3576_05975</name>
</gene>
<keyword evidence="6" id="KW-1185">Reference proteome</keyword>
<comment type="caution">
    <text evidence="5">The sequence shown here is derived from an EMBL/GenBank/DDBJ whole genome shotgun (WGS) entry which is preliminary data.</text>
</comment>
<comment type="subcellular location">
    <subcellularLocation>
        <location evidence="1">Periplasm</location>
    </subcellularLocation>
</comment>
<evidence type="ECO:0000256" key="3">
    <source>
        <dbReference type="SAM" id="SignalP"/>
    </source>
</evidence>
<dbReference type="PANTHER" id="PTHR30290">
    <property type="entry name" value="PERIPLASMIC BINDING COMPONENT OF ABC TRANSPORTER"/>
    <property type="match status" value="1"/>
</dbReference>
<evidence type="ECO:0000313" key="5">
    <source>
        <dbReference type="EMBL" id="NGM19553.1"/>
    </source>
</evidence>
<evidence type="ECO:0000256" key="1">
    <source>
        <dbReference type="ARBA" id="ARBA00004418"/>
    </source>
</evidence>
<reference evidence="5 6" key="1">
    <citation type="submission" date="2020-02" db="EMBL/GenBank/DDBJ databases">
        <authorList>
            <person name="Kim H.M."/>
            <person name="Jeon C.O."/>
        </authorList>
    </citation>
    <scope>NUCLEOTIDE SEQUENCE [LARGE SCALE GENOMIC DNA]</scope>
    <source>
        <strain evidence="5 6">PeD5</strain>
    </source>
</reference>
<dbReference type="Gene3D" id="3.10.105.10">
    <property type="entry name" value="Dipeptide-binding Protein, Domain 3"/>
    <property type="match status" value="1"/>
</dbReference>
<protein>
    <submittedName>
        <fullName evidence="5">Polyamine ABC transporter substrate-binding protein</fullName>
    </submittedName>
</protein>
<feature type="domain" description="Solute-binding protein family 5" evidence="4">
    <location>
        <begin position="86"/>
        <end position="430"/>
    </location>
</feature>
<dbReference type="InterPro" id="IPR039424">
    <property type="entry name" value="SBP_5"/>
</dbReference>
<dbReference type="Gene3D" id="3.40.190.10">
    <property type="entry name" value="Periplasmic binding protein-like II"/>
    <property type="match status" value="1"/>
</dbReference>
<comment type="similarity">
    <text evidence="2">Belongs to the bacterial solute-binding protein 5 family.</text>
</comment>
<dbReference type="PIRSF" id="PIRSF002741">
    <property type="entry name" value="MppA"/>
    <property type="match status" value="1"/>
</dbReference>
<dbReference type="SUPFAM" id="SSF53850">
    <property type="entry name" value="Periplasmic binding protein-like II"/>
    <property type="match status" value="1"/>
</dbReference>
<dbReference type="GO" id="GO:0030288">
    <property type="term" value="C:outer membrane-bounded periplasmic space"/>
    <property type="evidence" value="ECO:0007669"/>
    <property type="project" value="UniProtKB-ARBA"/>
</dbReference>
<feature type="signal peptide" evidence="3">
    <location>
        <begin position="1"/>
        <end position="37"/>
    </location>
</feature>
<evidence type="ECO:0000256" key="2">
    <source>
        <dbReference type="ARBA" id="ARBA00005695"/>
    </source>
</evidence>